<keyword evidence="4" id="KW-0472">Membrane</keyword>
<name>A0A9W7AXV2_9STRA</name>
<dbReference type="InterPro" id="IPR000668">
    <property type="entry name" value="Peptidase_C1A_C"/>
</dbReference>
<dbReference type="InterPro" id="IPR013128">
    <property type="entry name" value="Peptidase_C1A"/>
</dbReference>
<dbReference type="InterPro" id="IPR038765">
    <property type="entry name" value="Papain-like_cys_pep_sf"/>
</dbReference>
<keyword evidence="2" id="KW-0865">Zymogen</keyword>
<evidence type="ECO:0000259" key="6">
    <source>
        <dbReference type="SMART" id="SM00645"/>
    </source>
</evidence>
<dbReference type="Gene3D" id="3.90.70.10">
    <property type="entry name" value="Cysteine proteinases"/>
    <property type="match status" value="1"/>
</dbReference>
<evidence type="ECO:0000256" key="3">
    <source>
        <dbReference type="SAM" id="MobiDB-lite"/>
    </source>
</evidence>
<sequence>MKFCSAITLMTLGAASATTSEIAYKPADDLYEGGSNAYSRFVDHVTTLKKHANEAVTSEYTGLKDKFGRKSEDVADFFKRVKAKAKDADKPALLDLDTYSADASNYFSQLSTLGSSKKKDKKEEATDDAPVDPYSGVPETSFDDDQDDGVPHESWEDFIPASEDYDLPAGFEDEFMDKASVVKSLLPDNFSWRDHPLEGSVVTKNLNQHIPQYCGACWAHGSMSTLADRVKLGRAAIGGEAKAGPEINPSIQVMINCGKEEAGSCDGGSVLGAWQWTKEFGGIPFDTCLAYAATNNYECKAEDICRNCMGKVAEPKGPDDYFCYGVDPTTSADGGLQHTPCFEDDCVTHPYPSIKVDDMGVVCNATVDSPSSVHESNAVLMMMEIATHGPIACELDAGPMMSYAGGVLKGFGPRENRDHIIEIGGWGVTKDGEEYWEVRNSWGEYWGEEGWMKLARGIDELGIEDKCYYVIPEGWGSKGHIYTEYDADAVAQYSATAVLMQVAKEAGFPMGLFGSAAAKEEAFAEMGMASPASAEAGSSGSGLFAGVCVGFIGVVAGVMVERRRNRVSGGYSRVADVDAGYGGTSLRL</sequence>
<dbReference type="GO" id="GO:0008234">
    <property type="term" value="F:cysteine-type peptidase activity"/>
    <property type="evidence" value="ECO:0007669"/>
    <property type="project" value="InterPro"/>
</dbReference>
<gene>
    <name evidence="7" type="ORF">TrST_g2826</name>
</gene>
<feature type="chain" id="PRO_5040970958" description="Peptidase C1A papain C-terminal domain-containing protein" evidence="5">
    <location>
        <begin position="18"/>
        <end position="588"/>
    </location>
</feature>
<dbReference type="SMART" id="SM00645">
    <property type="entry name" value="Pept_C1"/>
    <property type="match status" value="1"/>
</dbReference>
<comment type="similarity">
    <text evidence="1">Belongs to the peptidase C1 family.</text>
</comment>
<feature type="transmembrane region" description="Helical" evidence="4">
    <location>
        <begin position="542"/>
        <end position="560"/>
    </location>
</feature>
<dbReference type="SUPFAM" id="SSF54001">
    <property type="entry name" value="Cysteine proteinases"/>
    <property type="match status" value="1"/>
</dbReference>
<dbReference type="Proteomes" id="UP001165085">
    <property type="component" value="Unassembled WGS sequence"/>
</dbReference>
<comment type="caution">
    <text evidence="7">The sequence shown here is derived from an EMBL/GenBank/DDBJ whole genome shotgun (WGS) entry which is preliminary data.</text>
</comment>
<evidence type="ECO:0000256" key="4">
    <source>
        <dbReference type="SAM" id="Phobius"/>
    </source>
</evidence>
<accession>A0A9W7AXV2</accession>
<dbReference type="AlphaFoldDB" id="A0A9W7AXV2"/>
<evidence type="ECO:0000256" key="5">
    <source>
        <dbReference type="SAM" id="SignalP"/>
    </source>
</evidence>
<dbReference type="PANTHER" id="PTHR12411">
    <property type="entry name" value="CYSTEINE PROTEASE FAMILY C1-RELATED"/>
    <property type="match status" value="1"/>
</dbReference>
<dbReference type="EMBL" id="BRXY01000240">
    <property type="protein sequence ID" value="GMH80024.1"/>
    <property type="molecule type" value="Genomic_DNA"/>
</dbReference>
<organism evidence="7 8">
    <name type="scientific">Triparma strigata</name>
    <dbReference type="NCBI Taxonomy" id="1606541"/>
    <lineage>
        <taxon>Eukaryota</taxon>
        <taxon>Sar</taxon>
        <taxon>Stramenopiles</taxon>
        <taxon>Ochrophyta</taxon>
        <taxon>Bolidophyceae</taxon>
        <taxon>Parmales</taxon>
        <taxon>Triparmaceae</taxon>
        <taxon>Triparma</taxon>
    </lineage>
</organism>
<keyword evidence="5" id="KW-0732">Signal</keyword>
<proteinExistence type="inferred from homology"/>
<evidence type="ECO:0000256" key="1">
    <source>
        <dbReference type="ARBA" id="ARBA00008455"/>
    </source>
</evidence>
<evidence type="ECO:0000313" key="8">
    <source>
        <dbReference type="Proteomes" id="UP001165085"/>
    </source>
</evidence>
<feature type="signal peptide" evidence="5">
    <location>
        <begin position="1"/>
        <end position="17"/>
    </location>
</feature>
<feature type="region of interest" description="Disordered" evidence="3">
    <location>
        <begin position="117"/>
        <end position="153"/>
    </location>
</feature>
<dbReference type="GO" id="GO:0006508">
    <property type="term" value="P:proteolysis"/>
    <property type="evidence" value="ECO:0007669"/>
    <property type="project" value="InterPro"/>
</dbReference>
<dbReference type="OrthoDB" id="190265at2759"/>
<keyword evidence="8" id="KW-1185">Reference proteome</keyword>
<reference evidence="8" key="1">
    <citation type="journal article" date="2023" name="Commun. Biol.">
        <title>Genome analysis of Parmales, the sister group of diatoms, reveals the evolutionary specialization of diatoms from phago-mixotrophs to photoautotrophs.</title>
        <authorList>
            <person name="Ban H."/>
            <person name="Sato S."/>
            <person name="Yoshikawa S."/>
            <person name="Yamada K."/>
            <person name="Nakamura Y."/>
            <person name="Ichinomiya M."/>
            <person name="Sato N."/>
            <person name="Blanc-Mathieu R."/>
            <person name="Endo H."/>
            <person name="Kuwata A."/>
            <person name="Ogata H."/>
        </authorList>
    </citation>
    <scope>NUCLEOTIDE SEQUENCE [LARGE SCALE GENOMIC DNA]</scope>
    <source>
        <strain evidence="8">NIES 3701</strain>
    </source>
</reference>
<protein>
    <recommendedName>
        <fullName evidence="6">Peptidase C1A papain C-terminal domain-containing protein</fullName>
    </recommendedName>
</protein>
<dbReference type="Pfam" id="PF00112">
    <property type="entry name" value="Peptidase_C1"/>
    <property type="match status" value="2"/>
</dbReference>
<keyword evidence="4" id="KW-0812">Transmembrane</keyword>
<evidence type="ECO:0000256" key="2">
    <source>
        <dbReference type="ARBA" id="ARBA00023145"/>
    </source>
</evidence>
<evidence type="ECO:0000313" key="7">
    <source>
        <dbReference type="EMBL" id="GMH80024.1"/>
    </source>
</evidence>
<keyword evidence="4" id="KW-1133">Transmembrane helix</keyword>
<feature type="domain" description="Peptidase C1A papain C-terminal" evidence="6">
    <location>
        <begin position="186"/>
        <end position="471"/>
    </location>
</feature>